<proteinExistence type="inferred from homology"/>
<keyword evidence="2 4" id="KW-0813">Transport</keyword>
<keyword evidence="5" id="KW-0732">Signal</keyword>
<dbReference type="InterPro" id="IPR005673">
    <property type="entry name" value="ABC_phos-bd_PstS"/>
</dbReference>
<comment type="similarity">
    <text evidence="1 4">Belongs to the PstS family.</text>
</comment>
<evidence type="ECO:0000256" key="3">
    <source>
        <dbReference type="ARBA" id="ARBA00022592"/>
    </source>
</evidence>
<evidence type="ECO:0000313" key="8">
    <source>
        <dbReference type="Proteomes" id="UP000008394"/>
    </source>
</evidence>
<dbReference type="InterPro" id="IPR050962">
    <property type="entry name" value="Phosphate-bind_PstS"/>
</dbReference>
<evidence type="ECO:0000256" key="1">
    <source>
        <dbReference type="ARBA" id="ARBA00008725"/>
    </source>
</evidence>
<feature type="chain" id="PRO_5032518390" description="Phosphate-binding protein" evidence="5">
    <location>
        <begin position="40"/>
        <end position="384"/>
    </location>
</feature>
<feature type="domain" description="PBP" evidence="6">
    <location>
        <begin position="51"/>
        <end position="352"/>
    </location>
</feature>
<gene>
    <name evidence="7" type="ORF">BALAC2494_00787</name>
</gene>
<dbReference type="PIRSF" id="PIRSF002756">
    <property type="entry name" value="PstS"/>
    <property type="match status" value="1"/>
</dbReference>
<organism evidence="7 8">
    <name type="scientific">Bifidobacterium animalis subsp. lactis CNCM I-2494</name>
    <dbReference type="NCBI Taxonomy" id="1042403"/>
    <lineage>
        <taxon>Bacteria</taxon>
        <taxon>Bacillati</taxon>
        <taxon>Actinomycetota</taxon>
        <taxon>Actinomycetes</taxon>
        <taxon>Bifidobacteriales</taxon>
        <taxon>Bifidobacteriaceae</taxon>
        <taxon>Bifidobacterium</taxon>
    </lineage>
</organism>
<evidence type="ECO:0000256" key="2">
    <source>
        <dbReference type="ARBA" id="ARBA00022448"/>
    </source>
</evidence>
<sequence length="384" mass="39862">MVGYNGIVTKGNHMRSNLARRVLAALCGMAFIATTTACGDNTDPANRPVANASSISGSFAGAGASSQQTAVEAWVAGYQKTNPDARISYNPSGSGAGVATFLTGATVWAASDKPLDAKQVEESTSVCAGASAFDVPVYISPLAIVFNLQGVSDAGKHINMDAATIAKVFDGRITRWNDAELTAQNPGLSLPDLPITVVHRSDKSGTTLNFLEYIKAAAPADWPYELSENWPNDVGQGAKGTSGVISTIDQANGTIGYADFSQAGGMGTVAVQVGDTPTVISAEAASKAVADSTLDKSVPGKHRVVLDINHTTRVTGAYPIVLVSYDIACPAYTDANTARFAKSWLSYVTSEEGQAQAMNATGSAPLPANIAKYVRESIDAMEVK</sequence>
<dbReference type="EMBL" id="CP002915">
    <property type="protein sequence ID" value="AEK29798.1"/>
    <property type="molecule type" value="Genomic_DNA"/>
</dbReference>
<dbReference type="PANTHER" id="PTHR42996:SF1">
    <property type="entry name" value="PHOSPHATE-BINDING PROTEIN PSTS"/>
    <property type="match status" value="1"/>
</dbReference>
<dbReference type="InterPro" id="IPR024370">
    <property type="entry name" value="PBP_domain"/>
</dbReference>
<protein>
    <recommendedName>
        <fullName evidence="4">Phosphate-binding protein</fullName>
    </recommendedName>
</protein>
<dbReference type="Proteomes" id="UP000008394">
    <property type="component" value="Chromosome"/>
</dbReference>
<accession>A0A806FPM6</accession>
<keyword evidence="3 4" id="KW-0592">Phosphate transport</keyword>
<dbReference type="GO" id="GO:0035435">
    <property type="term" value="P:phosphate ion transmembrane transport"/>
    <property type="evidence" value="ECO:0007669"/>
    <property type="project" value="InterPro"/>
</dbReference>
<dbReference type="KEGG" id="bnm:BALAC2494_00787"/>
<evidence type="ECO:0000256" key="4">
    <source>
        <dbReference type="PIRNR" id="PIRNR002756"/>
    </source>
</evidence>
<evidence type="ECO:0000259" key="6">
    <source>
        <dbReference type="Pfam" id="PF12849"/>
    </source>
</evidence>
<feature type="signal peptide" evidence="5">
    <location>
        <begin position="1"/>
        <end position="39"/>
    </location>
</feature>
<dbReference type="Gene3D" id="3.40.190.10">
    <property type="entry name" value="Periplasmic binding protein-like II"/>
    <property type="match status" value="2"/>
</dbReference>
<evidence type="ECO:0000256" key="5">
    <source>
        <dbReference type="SAM" id="SignalP"/>
    </source>
</evidence>
<dbReference type="SUPFAM" id="SSF53850">
    <property type="entry name" value="Periplasmic binding protein-like II"/>
    <property type="match status" value="1"/>
</dbReference>
<reference evidence="7 8" key="1">
    <citation type="journal article" date="2011" name="J. Bacteriol.">
        <title>Genome Sequence of the Probiotic Strain Bifidobacterium animalis subsp. lactis CNCM I-2494.</title>
        <authorList>
            <person name="Chervaux C."/>
            <person name="Grimaldi C."/>
            <person name="Bolotin A."/>
            <person name="Quinquis B."/>
            <person name="Legrain-Raspaud S."/>
            <person name="van Hylckama Vlieg J.E."/>
            <person name="Denariaz G."/>
            <person name="Smokvina T."/>
        </authorList>
    </citation>
    <scope>NUCLEOTIDE SEQUENCE [LARGE SCALE GENOMIC DNA]</scope>
    <source>
        <strain evidence="7 8">CNCM I-2494</strain>
    </source>
</reference>
<dbReference type="AlphaFoldDB" id="A0A806FPM6"/>
<dbReference type="GO" id="GO:0043190">
    <property type="term" value="C:ATP-binding cassette (ABC) transporter complex"/>
    <property type="evidence" value="ECO:0007669"/>
    <property type="project" value="InterPro"/>
</dbReference>
<dbReference type="CDD" id="cd13565">
    <property type="entry name" value="PBP2_PstS"/>
    <property type="match status" value="1"/>
</dbReference>
<dbReference type="PANTHER" id="PTHR42996">
    <property type="entry name" value="PHOSPHATE-BINDING PROTEIN PSTS"/>
    <property type="match status" value="1"/>
</dbReference>
<name>A0A806FPM6_BIFAN</name>
<evidence type="ECO:0000313" key="7">
    <source>
        <dbReference type="EMBL" id="AEK29798.1"/>
    </source>
</evidence>
<dbReference type="Pfam" id="PF12849">
    <property type="entry name" value="PBP_like_2"/>
    <property type="match status" value="1"/>
</dbReference>
<dbReference type="GO" id="GO:0042301">
    <property type="term" value="F:phosphate ion binding"/>
    <property type="evidence" value="ECO:0007669"/>
    <property type="project" value="InterPro"/>
</dbReference>